<dbReference type="Pfam" id="PF11644">
    <property type="entry name" value="DUF3256"/>
    <property type="match status" value="1"/>
</dbReference>
<dbReference type="EMBL" id="DXBE01000056">
    <property type="protein sequence ID" value="HIZ69741.1"/>
    <property type="molecule type" value="Genomic_DNA"/>
</dbReference>
<reference evidence="2" key="1">
    <citation type="journal article" date="2021" name="PeerJ">
        <title>Extensive microbial diversity within the chicken gut microbiome revealed by metagenomics and culture.</title>
        <authorList>
            <person name="Gilroy R."/>
            <person name="Ravi A."/>
            <person name="Getino M."/>
            <person name="Pursley I."/>
            <person name="Horton D.L."/>
            <person name="Alikhan N.F."/>
            <person name="Baker D."/>
            <person name="Gharbi K."/>
            <person name="Hall N."/>
            <person name="Watson M."/>
            <person name="Adriaenssens E.M."/>
            <person name="Foster-Nyarko E."/>
            <person name="Jarju S."/>
            <person name="Secka A."/>
            <person name="Antonio M."/>
            <person name="Oren A."/>
            <person name="Chaudhuri R.R."/>
            <person name="La Ragione R."/>
            <person name="Hildebrand F."/>
            <person name="Pallen M.J."/>
        </authorList>
    </citation>
    <scope>NUCLEOTIDE SEQUENCE</scope>
    <source>
        <strain evidence="2">ChiHecec3B27-8219</strain>
    </source>
</reference>
<evidence type="ECO:0000313" key="3">
    <source>
        <dbReference type="Proteomes" id="UP000824055"/>
    </source>
</evidence>
<accession>A0A9D2JWC6</accession>
<evidence type="ECO:0000256" key="1">
    <source>
        <dbReference type="SAM" id="SignalP"/>
    </source>
</evidence>
<gene>
    <name evidence="2" type="ORF">H9966_07680</name>
</gene>
<dbReference type="InterPro" id="IPR021670">
    <property type="entry name" value="DUF3256"/>
</dbReference>
<protein>
    <submittedName>
        <fullName evidence="2">DUF3256 family protein</fullName>
    </submittedName>
</protein>
<feature type="signal peptide" evidence="1">
    <location>
        <begin position="1"/>
        <end position="25"/>
    </location>
</feature>
<proteinExistence type="predicted"/>
<dbReference type="AlphaFoldDB" id="A0A9D2JWC6"/>
<comment type="caution">
    <text evidence="2">The sequence shown here is derived from an EMBL/GenBank/DDBJ whole genome shotgun (WGS) entry which is preliminary data.</text>
</comment>
<keyword evidence="1" id="KW-0732">Signal</keyword>
<reference evidence="2" key="2">
    <citation type="submission" date="2021-04" db="EMBL/GenBank/DDBJ databases">
        <authorList>
            <person name="Gilroy R."/>
        </authorList>
    </citation>
    <scope>NUCLEOTIDE SEQUENCE</scope>
    <source>
        <strain evidence="2">ChiHecec3B27-8219</strain>
    </source>
</reference>
<organism evidence="2 3">
    <name type="scientific">Candidatus Prevotella avicola</name>
    <dbReference type="NCBI Taxonomy" id="2838738"/>
    <lineage>
        <taxon>Bacteria</taxon>
        <taxon>Pseudomonadati</taxon>
        <taxon>Bacteroidota</taxon>
        <taxon>Bacteroidia</taxon>
        <taxon>Bacteroidales</taxon>
        <taxon>Prevotellaceae</taxon>
        <taxon>Prevotella</taxon>
    </lineage>
</organism>
<dbReference type="SUPFAM" id="SSF160925">
    <property type="entry name" value="PG1388-like"/>
    <property type="match status" value="1"/>
</dbReference>
<dbReference type="Proteomes" id="UP000824055">
    <property type="component" value="Unassembled WGS sequence"/>
</dbReference>
<name>A0A9D2JWC6_9BACT</name>
<feature type="chain" id="PRO_5039315443" evidence="1">
    <location>
        <begin position="26"/>
        <end position="214"/>
    </location>
</feature>
<sequence>MRRIFTLCVCLLGFALGGRAQSVKAAWLAMPDTLSPYLTEAQREECIDLKEKNLEAKVANMLQGETVLDTLTAVYLQATLSQSATLQMRVMPADGVDSLICVVKTLQAPAKESELSFYDSSWRPLTELQQVVDSLLEALPAKLVSRPDSMTEERYQELVQMIDPVMVEATLSPDEDALTFRLSTPLLPSGEKEAVARVLSQRKFKWNGHSFNEY</sequence>
<evidence type="ECO:0000313" key="2">
    <source>
        <dbReference type="EMBL" id="HIZ69741.1"/>
    </source>
</evidence>